<protein>
    <recommendedName>
        <fullName evidence="11">Choline/carnitine acyltransferase domain-containing protein</fullName>
    </recommendedName>
</protein>
<dbReference type="Gene3D" id="3.30.559.70">
    <property type="entry name" value="Choline/Carnitine o-acyltransferase, domain 2"/>
    <property type="match status" value="1"/>
</dbReference>
<dbReference type="PROSITE" id="PS00440">
    <property type="entry name" value="ACYLTRANSF_C_2"/>
    <property type="match status" value="1"/>
</dbReference>
<dbReference type="GO" id="GO:0006635">
    <property type="term" value="P:fatty acid beta-oxidation"/>
    <property type="evidence" value="ECO:0007669"/>
    <property type="project" value="UniProtKB-UniPathway"/>
</dbReference>
<feature type="active site" description="Proton acceptor" evidence="9">
    <location>
        <position position="388"/>
    </location>
</feature>
<dbReference type="PANTHER" id="PTHR22589:SF16">
    <property type="entry name" value="CARNITINE O-PALMITOYLTRANSFERASE 2, MITOCHONDRIAL"/>
    <property type="match status" value="1"/>
</dbReference>
<dbReference type="UniPathway" id="UPA00659"/>
<evidence type="ECO:0000256" key="1">
    <source>
        <dbReference type="ARBA" id="ARBA00005005"/>
    </source>
</evidence>
<comment type="similarity">
    <text evidence="2 10">Belongs to the carnitine/choline acetyltransferase family.</text>
</comment>
<keyword evidence="7 10" id="KW-0012">Acyltransferase</keyword>
<dbReference type="GO" id="GO:0004095">
    <property type="term" value="F:carnitine O-palmitoyltransferase activity"/>
    <property type="evidence" value="ECO:0007669"/>
    <property type="project" value="TreeGrafter"/>
</dbReference>
<dbReference type="Proteomes" id="UP000663845">
    <property type="component" value="Unassembled WGS sequence"/>
</dbReference>
<dbReference type="Proteomes" id="UP000663844">
    <property type="component" value="Unassembled WGS sequence"/>
</dbReference>
<dbReference type="Pfam" id="PF00755">
    <property type="entry name" value="Carn_acyltransf"/>
    <property type="match status" value="1"/>
</dbReference>
<dbReference type="InterPro" id="IPR042231">
    <property type="entry name" value="Cho/carn_acyl_trans_2"/>
</dbReference>
<evidence type="ECO:0000259" key="11">
    <source>
        <dbReference type="Pfam" id="PF00755"/>
    </source>
</evidence>
<dbReference type="Gene3D" id="3.30.559.10">
    <property type="entry name" value="Chloramphenicol acetyltransferase-like domain"/>
    <property type="match status" value="1"/>
</dbReference>
<evidence type="ECO:0000256" key="10">
    <source>
        <dbReference type="RuleBase" id="RU003801"/>
    </source>
</evidence>
<name>A0A813PVC5_9BILA</name>
<dbReference type="GO" id="GO:0005739">
    <property type="term" value="C:mitochondrion"/>
    <property type="evidence" value="ECO:0007669"/>
    <property type="project" value="TreeGrafter"/>
</dbReference>
<dbReference type="InterPro" id="IPR000542">
    <property type="entry name" value="Carn_acyl_trans"/>
</dbReference>
<dbReference type="PANTHER" id="PTHR22589">
    <property type="entry name" value="CARNITINE O-ACYLTRANSFERASE"/>
    <property type="match status" value="1"/>
</dbReference>
<comment type="pathway">
    <text evidence="1">Lipid metabolism; fatty acid beta-oxidation.</text>
</comment>
<dbReference type="EMBL" id="CAJOAZ010001108">
    <property type="protein sequence ID" value="CAF3765738.1"/>
    <property type="molecule type" value="Genomic_DNA"/>
</dbReference>
<keyword evidence="6" id="KW-0443">Lipid metabolism</keyword>
<dbReference type="InterPro" id="IPR039551">
    <property type="entry name" value="Cho/carn_acyl_trans"/>
</dbReference>
<gene>
    <name evidence="12" type="ORF">JYZ213_LOCUS2665</name>
    <name evidence="13" type="ORF">OXD698_LOCUS16290</name>
</gene>
<evidence type="ECO:0000256" key="7">
    <source>
        <dbReference type="ARBA" id="ARBA00023315"/>
    </source>
</evidence>
<accession>A0A813PVC5</accession>
<evidence type="ECO:0000313" key="13">
    <source>
        <dbReference type="EMBL" id="CAF3765738.1"/>
    </source>
</evidence>
<evidence type="ECO:0000256" key="4">
    <source>
        <dbReference type="ARBA" id="ARBA00022679"/>
    </source>
</evidence>
<evidence type="ECO:0000256" key="5">
    <source>
        <dbReference type="ARBA" id="ARBA00022832"/>
    </source>
</evidence>
<evidence type="ECO:0000256" key="6">
    <source>
        <dbReference type="ARBA" id="ARBA00023098"/>
    </source>
</evidence>
<dbReference type="Gene3D" id="1.20.1280.180">
    <property type="match status" value="1"/>
</dbReference>
<evidence type="ECO:0000256" key="9">
    <source>
        <dbReference type="PIRSR" id="PIRSR600542-1"/>
    </source>
</evidence>
<reference evidence="12" key="1">
    <citation type="submission" date="2021-02" db="EMBL/GenBank/DDBJ databases">
        <authorList>
            <person name="Nowell W R."/>
        </authorList>
    </citation>
    <scope>NUCLEOTIDE SEQUENCE</scope>
</reference>
<dbReference type="InterPro" id="IPR042572">
    <property type="entry name" value="Carn_acyl_trans_N"/>
</dbReference>
<feature type="domain" description="Choline/carnitine acyltransferase" evidence="11">
    <location>
        <begin position="54"/>
        <end position="645"/>
    </location>
</feature>
<dbReference type="SUPFAM" id="SSF52777">
    <property type="entry name" value="CoA-dependent acyltransferases"/>
    <property type="match status" value="2"/>
</dbReference>
<sequence>MLTKSHLSVCSTQRYFNLLHRYTSSNSSQKYDDYNFFKRSILATDHFQNSLPRLPIPQLDKTCQRYLAALKPILNNDENAYKETQSILADFRTGDGKRLDAKLRQQNASNRHTSYISKPWFEMYLKSRLPLILNFNFFLVFTDDQQQLKPAARITNYIISSVRFMNTLRSNFLDPEVYHLNPKKSNTDQFRKYLRYVPKRFAFYGAVIQKAFPLDMSQYNRLFNSTRIPKTDCDILQTNLDKIRHIIVIKRGHYYKVNVLDNNGDLLPAEQIAAMMKYLSEDLNEDENQYPFGYFTADKRDRWATIRTQIETLFEHNKQMFKEIDSSIMVVCLDEDDLSKLERSRSKQQLADYVSGRYLCYNAINRWYDKSFNMIMLSDGTLGLHCEHSWGDGVALLRFCNDIDKDANENNKINSSNYQTIQSSTNNCIEKLEFQLDDKIKNEFQISKENYKNFVSKFNVNTFQEPILGKNLLKKYSLSPDAIMQLGIQMAYYRLHHRFVSTYESCSTAVYKHGRTETIRPVTHETKTFIEILTKSNDDQLKKDLLKKCSDKHQQLIKEAATGQGFDRHLFALKYLQEIENKEALHRIYKDKSYQLMNHTILSTSTVASKHIAAGGFGPVVDNGFGIGYLIDDEQCGLLVTSYLHKELPSFMQAADESFRELANIIKA</sequence>
<evidence type="ECO:0000256" key="2">
    <source>
        <dbReference type="ARBA" id="ARBA00005232"/>
    </source>
</evidence>
<keyword evidence="4 10" id="KW-0808">Transferase</keyword>
<comment type="catalytic activity">
    <reaction evidence="8">
        <text>4,8-dimethylnonanoyl-CoA + (R)-carnitine = O-4,8-dimethylnonanoyl-(R)-carnitine + CoA</text>
        <dbReference type="Rhea" id="RHEA:44860"/>
        <dbReference type="ChEBI" id="CHEBI:16347"/>
        <dbReference type="ChEBI" id="CHEBI:57287"/>
        <dbReference type="ChEBI" id="CHEBI:77061"/>
        <dbReference type="ChEBI" id="CHEBI:84654"/>
    </reaction>
</comment>
<dbReference type="InterPro" id="IPR023213">
    <property type="entry name" value="CAT-like_dom_sf"/>
</dbReference>
<keyword evidence="5" id="KW-0276">Fatty acid metabolism</keyword>
<keyword evidence="3" id="KW-0813">Transport</keyword>
<dbReference type="EMBL" id="CAJNOG010000014">
    <property type="protein sequence ID" value="CAF0754069.1"/>
    <property type="molecule type" value="Genomic_DNA"/>
</dbReference>
<evidence type="ECO:0000313" key="14">
    <source>
        <dbReference type="Proteomes" id="UP000663845"/>
    </source>
</evidence>
<organism evidence="12 14">
    <name type="scientific">Adineta steineri</name>
    <dbReference type="NCBI Taxonomy" id="433720"/>
    <lineage>
        <taxon>Eukaryota</taxon>
        <taxon>Metazoa</taxon>
        <taxon>Spiralia</taxon>
        <taxon>Gnathifera</taxon>
        <taxon>Rotifera</taxon>
        <taxon>Eurotatoria</taxon>
        <taxon>Bdelloidea</taxon>
        <taxon>Adinetida</taxon>
        <taxon>Adinetidae</taxon>
        <taxon>Adineta</taxon>
    </lineage>
</organism>
<evidence type="ECO:0000313" key="12">
    <source>
        <dbReference type="EMBL" id="CAF0754069.1"/>
    </source>
</evidence>
<proteinExistence type="inferred from homology"/>
<dbReference type="Gene3D" id="1.10.275.20">
    <property type="entry name" value="Choline/Carnitine o-acyltransferase"/>
    <property type="match status" value="1"/>
</dbReference>
<evidence type="ECO:0000256" key="8">
    <source>
        <dbReference type="ARBA" id="ARBA00048999"/>
    </source>
</evidence>
<dbReference type="AlphaFoldDB" id="A0A813PVC5"/>
<evidence type="ECO:0000256" key="3">
    <source>
        <dbReference type="ARBA" id="ARBA00022448"/>
    </source>
</evidence>
<comment type="caution">
    <text evidence="12">The sequence shown here is derived from an EMBL/GenBank/DDBJ whole genome shotgun (WGS) entry which is preliminary data.</text>
</comment>